<protein>
    <recommendedName>
        <fullName evidence="2">ribonuclease H</fullName>
        <ecNumber evidence="2">3.1.26.4</ecNumber>
    </recommendedName>
</protein>
<dbReference type="AlphaFoldDB" id="A0A7L0NZ70"/>
<dbReference type="InterPro" id="IPR043502">
    <property type="entry name" value="DNA/RNA_pol_sf"/>
</dbReference>
<dbReference type="OrthoDB" id="422540at2759"/>
<dbReference type="Proteomes" id="UP000520463">
    <property type="component" value="Unassembled WGS sequence"/>
</dbReference>
<dbReference type="PROSITE" id="PS50878">
    <property type="entry name" value="RT_POL"/>
    <property type="match status" value="1"/>
</dbReference>
<evidence type="ECO:0000256" key="4">
    <source>
        <dbReference type="ARBA" id="ARBA00022695"/>
    </source>
</evidence>
<feature type="non-terminal residue" evidence="10">
    <location>
        <position position="161"/>
    </location>
</feature>
<dbReference type="PANTHER" id="PTHR41694">
    <property type="entry name" value="ENDOGENOUS RETROVIRUS GROUP K MEMBER POL PROTEIN"/>
    <property type="match status" value="1"/>
</dbReference>
<evidence type="ECO:0000256" key="2">
    <source>
        <dbReference type="ARBA" id="ARBA00012180"/>
    </source>
</evidence>
<keyword evidence="7" id="KW-0378">Hydrolase</keyword>
<evidence type="ECO:0000313" key="10">
    <source>
        <dbReference type="EMBL" id="NXK98405.1"/>
    </source>
</evidence>
<dbReference type="EMBL" id="VXAU01006062">
    <property type="protein sequence ID" value="NXK98405.1"/>
    <property type="molecule type" value="Genomic_DNA"/>
</dbReference>
<comment type="caution">
    <text evidence="10">The sequence shown here is derived from an EMBL/GenBank/DDBJ whole genome shotgun (WGS) entry which is preliminary data.</text>
</comment>
<dbReference type="GO" id="GO:0035613">
    <property type="term" value="F:RNA stem-loop binding"/>
    <property type="evidence" value="ECO:0007669"/>
    <property type="project" value="TreeGrafter"/>
</dbReference>
<dbReference type="EC" id="3.1.26.4" evidence="2"/>
<dbReference type="Pfam" id="PF06817">
    <property type="entry name" value="RVT_thumb"/>
    <property type="match status" value="1"/>
</dbReference>
<keyword evidence="4" id="KW-0548">Nucleotidyltransferase</keyword>
<evidence type="ECO:0000259" key="9">
    <source>
        <dbReference type="PROSITE" id="PS50878"/>
    </source>
</evidence>
<name>A0A7L0NZ70_9PASS</name>
<dbReference type="Pfam" id="PF00078">
    <property type="entry name" value="RVT_1"/>
    <property type="match status" value="1"/>
</dbReference>
<dbReference type="PANTHER" id="PTHR41694:SF3">
    <property type="entry name" value="RNA-DIRECTED DNA POLYMERASE-RELATED"/>
    <property type="match status" value="1"/>
</dbReference>
<dbReference type="SUPFAM" id="SSF56672">
    <property type="entry name" value="DNA/RNA polymerases"/>
    <property type="match status" value="1"/>
</dbReference>
<reference evidence="10 11" key="1">
    <citation type="submission" date="2019-09" db="EMBL/GenBank/DDBJ databases">
        <title>Bird 10,000 Genomes (B10K) Project - Family phase.</title>
        <authorList>
            <person name="Zhang G."/>
        </authorList>
    </citation>
    <scope>NUCLEOTIDE SEQUENCE [LARGE SCALE GENOMIC DNA]</scope>
    <source>
        <strain evidence="10">B10K-DU-001-43</strain>
        <tissue evidence="10">Muscle</tissue>
    </source>
</reference>
<feature type="non-terminal residue" evidence="10">
    <location>
        <position position="1"/>
    </location>
</feature>
<feature type="domain" description="Reverse transcriptase" evidence="9">
    <location>
        <begin position="1"/>
        <end position="78"/>
    </location>
</feature>
<organism evidence="10 11">
    <name type="scientific">Formicarius rufipectus</name>
    <dbReference type="NCBI Taxonomy" id="1118560"/>
    <lineage>
        <taxon>Eukaryota</taxon>
        <taxon>Metazoa</taxon>
        <taxon>Chordata</taxon>
        <taxon>Craniata</taxon>
        <taxon>Vertebrata</taxon>
        <taxon>Euteleostomi</taxon>
        <taxon>Archelosauria</taxon>
        <taxon>Archosauria</taxon>
        <taxon>Dinosauria</taxon>
        <taxon>Saurischia</taxon>
        <taxon>Theropoda</taxon>
        <taxon>Coelurosauria</taxon>
        <taxon>Aves</taxon>
        <taxon>Neognathae</taxon>
        <taxon>Neoaves</taxon>
        <taxon>Telluraves</taxon>
        <taxon>Australaves</taxon>
        <taxon>Passeriformes</taxon>
        <taxon>Formicariidae</taxon>
        <taxon>Formicarius</taxon>
    </lineage>
</organism>
<evidence type="ECO:0000256" key="3">
    <source>
        <dbReference type="ARBA" id="ARBA00022679"/>
    </source>
</evidence>
<proteinExistence type="inferred from homology"/>
<keyword evidence="3" id="KW-0808">Transferase</keyword>
<accession>A0A7L0NZ70</accession>
<comment type="similarity">
    <text evidence="1">Belongs to the beta type-B retroviral polymerase family. HERV class-II K(HML-2) pol subfamily.</text>
</comment>
<dbReference type="InterPro" id="IPR010661">
    <property type="entry name" value="RVT_thumb"/>
</dbReference>
<dbReference type="Gene3D" id="3.30.70.270">
    <property type="match status" value="2"/>
</dbReference>
<keyword evidence="5" id="KW-0540">Nuclease</keyword>
<evidence type="ECO:0000256" key="6">
    <source>
        <dbReference type="ARBA" id="ARBA00022759"/>
    </source>
</evidence>
<keyword evidence="11" id="KW-1185">Reference proteome</keyword>
<dbReference type="GO" id="GO:0003964">
    <property type="term" value="F:RNA-directed DNA polymerase activity"/>
    <property type="evidence" value="ECO:0007669"/>
    <property type="project" value="UniProtKB-KW"/>
</dbReference>
<dbReference type="GO" id="GO:0004523">
    <property type="term" value="F:RNA-DNA hybrid ribonuclease activity"/>
    <property type="evidence" value="ECO:0007669"/>
    <property type="project" value="UniProtKB-EC"/>
</dbReference>
<keyword evidence="6" id="KW-0255">Endonuclease</keyword>
<evidence type="ECO:0000256" key="7">
    <source>
        <dbReference type="ARBA" id="ARBA00022801"/>
    </source>
</evidence>
<evidence type="ECO:0000313" key="11">
    <source>
        <dbReference type="Proteomes" id="UP000520463"/>
    </source>
</evidence>
<evidence type="ECO:0000256" key="8">
    <source>
        <dbReference type="ARBA" id="ARBA00022918"/>
    </source>
</evidence>
<evidence type="ECO:0000256" key="1">
    <source>
        <dbReference type="ARBA" id="ARBA00010879"/>
    </source>
</evidence>
<keyword evidence="8" id="KW-0695">RNA-directed DNA polymerase</keyword>
<evidence type="ECO:0000256" key="5">
    <source>
        <dbReference type="ARBA" id="ARBA00022722"/>
    </source>
</evidence>
<sequence length="161" mass="18019">SPTICQQFVASTLSPVHLCHPYVIICHYTNDMLLCTPHQSPLQQALSDTIRTVQDKGSQVAPDKIQHSSPFKYLGWHITNSSIQPQQPLTLKINDTMTLNDLQCLLRALNWPQPILSISTEELHPLFNLLKGDPALSSRGTLTREAKQALQPCSQAIENRQ</sequence>
<dbReference type="InterPro" id="IPR000477">
    <property type="entry name" value="RT_dom"/>
</dbReference>
<gene>
    <name evidence="10" type="primary">Ervk8</name>
    <name evidence="10" type="ORF">FORRUF_R01424</name>
</gene>
<dbReference type="InterPro" id="IPR043128">
    <property type="entry name" value="Rev_trsase/Diguanyl_cyclase"/>
</dbReference>